<accession>A0A7W6J234</accession>
<evidence type="ECO:0000259" key="3">
    <source>
        <dbReference type="Pfam" id="PF13709"/>
    </source>
</evidence>
<feature type="transmembrane region" description="Helical" evidence="1">
    <location>
        <begin position="6"/>
        <end position="25"/>
    </location>
</feature>
<keyword evidence="1" id="KW-1133">Transmembrane helix</keyword>
<dbReference type="EMBL" id="JACIEZ010000001">
    <property type="protein sequence ID" value="MBB4063371.1"/>
    <property type="molecule type" value="Genomic_DNA"/>
</dbReference>
<sequence>MSAIGFATPAVLAALLALPAIWWLLRITPPKPEREVFPPFRILAQLMKREETPAQSPWWLTALRILLAAAVILAMAGPVLNPRQASLSPDGPLVLVVDNSWAAANDWEERVSAARDLLEEAESENRPVALVLTAEDKPDATPVDASTARTRLLAARPRPVMAQRTDLPQRIRAGLDGTAPGTLAFITDGIGTEAGDRTLETLTTLKPAEFRLLSGDSTAALAITSVRNVADGVEVQAARLDTGRIADLPLVAYDRQGRAIAGDRLQFVPGASQARAVLKAPLEIRNDFARIALGDRLNAGTVHLLDEGAKRRRVALIGGDAADAERPLLSSIYYIRRALSPFADISESRSVGIEPALKELLSLRPSAIVMADVGKVPAAAVKPLSDYIESGGTLIRFAGPQLAAAGKDDPFATVPLREGERRFGGVLSWSEPQAVAAFPETGPFAGLARAEDVKVRRQVLAEPSPELAGQTIASLADGTPFVTMRQKGRGQIVLFHVSAETSWSDLPLSGHFVEMLRALVQMARAPVGRPEADGKVALLPPWRLLAADGALSAETASARPLNPAKDLSRMADLNHPPGLYGTEDGFVAHNLLPEGAKLSPLDPGPGAAPWLKRLPVTGPQPANMVPAFIGAAIVLLLLDGLAMLWINGGLRLPRKAAASLLLPLALGLALGLTPAHTRADDAKPGDDVLLKRLDTTHLAYVLTGEKEVDDVSRMGLYGLTQFLTFRTALEPGEPEGVDIARDELSVFPLIYWPVSASAPMPSADAISRIGAYMRSGGTVLFDTRDQSEQAFGGNGVATANGERLREILADLDIPPLEPVPRGHVLTRSFYLLSQFPGRYADSPLWVEAGQGTDKTSEAAPVSADGVTPIMITANDLAGAWAIDEMGNPQLPTVPPDENQREFAYRAGVNIMMYMLTGNYKGDQVHVPALLERLGN</sequence>
<keyword evidence="1" id="KW-0472">Membrane</keyword>
<evidence type="ECO:0000259" key="2">
    <source>
        <dbReference type="Pfam" id="PF07584"/>
    </source>
</evidence>
<dbReference type="NCBIfam" id="TIGR02226">
    <property type="entry name" value="two_anch"/>
    <property type="match status" value="1"/>
</dbReference>
<dbReference type="Pfam" id="PF07584">
    <property type="entry name" value="BatA"/>
    <property type="match status" value="1"/>
</dbReference>
<dbReference type="Gene3D" id="3.40.50.880">
    <property type="match status" value="1"/>
</dbReference>
<dbReference type="InterPro" id="IPR029062">
    <property type="entry name" value="Class_I_gatase-like"/>
</dbReference>
<dbReference type="CDD" id="cd03143">
    <property type="entry name" value="A4_beta-galactosidase_middle_domain"/>
    <property type="match status" value="1"/>
</dbReference>
<name>A0A7W6J234_9HYPH</name>
<dbReference type="Gene3D" id="3.40.50.12140">
    <property type="entry name" value="Domain of unknown function DUF4159"/>
    <property type="match status" value="1"/>
</dbReference>
<dbReference type="InterPro" id="IPR025297">
    <property type="entry name" value="DUF4159"/>
</dbReference>
<keyword evidence="5" id="KW-1185">Reference proteome</keyword>
<dbReference type="RefSeq" id="WP_183364562.1">
    <property type="nucleotide sequence ID" value="NZ_JACIEZ010000001.1"/>
</dbReference>
<evidence type="ECO:0008006" key="6">
    <source>
        <dbReference type="Google" id="ProtNLM"/>
    </source>
</evidence>
<feature type="transmembrane region" description="Helical" evidence="1">
    <location>
        <begin position="624"/>
        <end position="646"/>
    </location>
</feature>
<dbReference type="SUPFAM" id="SSF52317">
    <property type="entry name" value="Class I glutamine amidotransferase-like"/>
    <property type="match status" value="1"/>
</dbReference>
<dbReference type="Pfam" id="PF13709">
    <property type="entry name" value="DUF4159"/>
    <property type="match status" value="1"/>
</dbReference>
<organism evidence="4 5">
    <name type="scientific">Gellertiella hungarica</name>
    <dbReference type="NCBI Taxonomy" id="1572859"/>
    <lineage>
        <taxon>Bacteria</taxon>
        <taxon>Pseudomonadati</taxon>
        <taxon>Pseudomonadota</taxon>
        <taxon>Alphaproteobacteria</taxon>
        <taxon>Hyphomicrobiales</taxon>
        <taxon>Rhizobiaceae</taxon>
        <taxon>Gellertiella</taxon>
    </lineage>
</organism>
<feature type="transmembrane region" description="Helical" evidence="1">
    <location>
        <begin position="658"/>
        <end position="675"/>
    </location>
</feature>
<reference evidence="4 5" key="1">
    <citation type="submission" date="2020-08" db="EMBL/GenBank/DDBJ databases">
        <title>Genomic Encyclopedia of Type Strains, Phase IV (KMG-IV): sequencing the most valuable type-strain genomes for metagenomic binning, comparative biology and taxonomic classification.</title>
        <authorList>
            <person name="Goeker M."/>
        </authorList>
    </citation>
    <scope>NUCLEOTIDE SEQUENCE [LARGE SCALE GENOMIC DNA]</scope>
    <source>
        <strain evidence="4 5">DSM 29853</strain>
    </source>
</reference>
<dbReference type="AlphaFoldDB" id="A0A7W6J234"/>
<feature type="domain" description="Aerotolerance regulator N-terminal" evidence="2">
    <location>
        <begin position="4"/>
        <end position="78"/>
    </location>
</feature>
<gene>
    <name evidence="4" type="ORF">GGR23_000532</name>
</gene>
<dbReference type="PANTHER" id="PTHR37464:SF1">
    <property type="entry name" value="BLL2463 PROTEIN"/>
    <property type="match status" value="1"/>
</dbReference>
<dbReference type="InterPro" id="IPR024163">
    <property type="entry name" value="Aerotolerance_reg_N"/>
</dbReference>
<dbReference type="PANTHER" id="PTHR37464">
    <property type="entry name" value="BLL2463 PROTEIN"/>
    <property type="match status" value="1"/>
</dbReference>
<dbReference type="Proteomes" id="UP000528286">
    <property type="component" value="Unassembled WGS sequence"/>
</dbReference>
<evidence type="ECO:0000313" key="4">
    <source>
        <dbReference type="EMBL" id="MBB4063371.1"/>
    </source>
</evidence>
<evidence type="ECO:0000313" key="5">
    <source>
        <dbReference type="Proteomes" id="UP000528286"/>
    </source>
</evidence>
<comment type="caution">
    <text evidence="4">The sequence shown here is derived from an EMBL/GenBank/DDBJ whole genome shotgun (WGS) entry which is preliminary data.</text>
</comment>
<feature type="domain" description="DUF4159" evidence="3">
    <location>
        <begin position="697"/>
        <end position="915"/>
    </location>
</feature>
<evidence type="ECO:0000256" key="1">
    <source>
        <dbReference type="SAM" id="Phobius"/>
    </source>
</evidence>
<proteinExistence type="predicted"/>
<feature type="transmembrane region" description="Helical" evidence="1">
    <location>
        <begin position="58"/>
        <end position="80"/>
    </location>
</feature>
<protein>
    <recommendedName>
        <fullName evidence="6">RNA-binding protein</fullName>
    </recommendedName>
</protein>
<dbReference type="InterPro" id="IPR011933">
    <property type="entry name" value="Double_TM_dom"/>
</dbReference>
<keyword evidence="1" id="KW-0812">Transmembrane</keyword>